<name>A0A1U7CUJ5_9BACT</name>
<dbReference type="EMBL" id="CP019082">
    <property type="protein sequence ID" value="APW62617.1"/>
    <property type="molecule type" value="Genomic_DNA"/>
</dbReference>
<organism evidence="2 3">
    <name type="scientific">Paludisphaera borealis</name>
    <dbReference type="NCBI Taxonomy" id="1387353"/>
    <lineage>
        <taxon>Bacteria</taxon>
        <taxon>Pseudomonadati</taxon>
        <taxon>Planctomycetota</taxon>
        <taxon>Planctomycetia</taxon>
        <taxon>Isosphaerales</taxon>
        <taxon>Isosphaeraceae</taxon>
        <taxon>Paludisphaera</taxon>
    </lineage>
</organism>
<dbReference type="RefSeq" id="WP_145952248.1">
    <property type="nucleotide sequence ID" value="NZ_CP019082.1"/>
</dbReference>
<protein>
    <submittedName>
        <fullName evidence="2">Uncharacterized protein</fullName>
    </submittedName>
</protein>
<dbReference type="KEGG" id="pbor:BSF38_04167"/>
<accession>A0A1U7CUJ5</accession>
<evidence type="ECO:0000313" key="3">
    <source>
        <dbReference type="Proteomes" id="UP000186309"/>
    </source>
</evidence>
<keyword evidence="3" id="KW-1185">Reference proteome</keyword>
<reference evidence="3" key="1">
    <citation type="submission" date="2016-12" db="EMBL/GenBank/DDBJ databases">
        <title>Comparative genomics of four Isosphaeraceae planctomycetes: a common pool of plasmids and glycoside hydrolase genes.</title>
        <authorList>
            <person name="Ivanova A."/>
        </authorList>
    </citation>
    <scope>NUCLEOTIDE SEQUENCE [LARGE SCALE GENOMIC DNA]</scope>
    <source>
        <strain evidence="3">PX4</strain>
    </source>
</reference>
<feature type="region of interest" description="Disordered" evidence="1">
    <location>
        <begin position="1"/>
        <end position="29"/>
    </location>
</feature>
<dbReference type="Proteomes" id="UP000186309">
    <property type="component" value="Chromosome"/>
</dbReference>
<dbReference type="AlphaFoldDB" id="A0A1U7CUJ5"/>
<gene>
    <name evidence="2" type="ORF">BSF38_04167</name>
</gene>
<evidence type="ECO:0000256" key="1">
    <source>
        <dbReference type="SAM" id="MobiDB-lite"/>
    </source>
</evidence>
<sequence>MELARGVHVEDWDGEHEASNQARQPADDLRRRFHRPLSDDVVGLVDRLQQPLKMRRGERLDGRAEQDDRLGDGFEGVVDQVLEPGVCSIDWDDQGLHRSMIASQPFGAGSEDGGRRLRVGVRVGEQDQAHAGPLERLTVEVRLERVERVGRLGRRH</sequence>
<evidence type="ECO:0000313" key="2">
    <source>
        <dbReference type="EMBL" id="APW62617.1"/>
    </source>
</evidence>
<proteinExistence type="predicted"/>
<feature type="compositionally biased region" description="Basic and acidic residues" evidence="1">
    <location>
        <begin position="1"/>
        <end position="18"/>
    </location>
</feature>